<organism evidence="3 4">
    <name type="scientific">Haloferula sargassicola</name>
    <dbReference type="NCBI Taxonomy" id="490096"/>
    <lineage>
        <taxon>Bacteria</taxon>
        <taxon>Pseudomonadati</taxon>
        <taxon>Verrucomicrobiota</taxon>
        <taxon>Verrucomicrobiia</taxon>
        <taxon>Verrucomicrobiales</taxon>
        <taxon>Verrucomicrobiaceae</taxon>
        <taxon>Haloferula</taxon>
    </lineage>
</organism>
<accession>A0ABP9UNT2</accession>
<dbReference type="InterPro" id="IPR036078">
    <property type="entry name" value="Spo11/TopoVI_A_sf"/>
</dbReference>
<feature type="region of interest" description="Disordered" evidence="1">
    <location>
        <begin position="381"/>
        <end position="405"/>
    </location>
</feature>
<dbReference type="SUPFAM" id="SSF56726">
    <property type="entry name" value="DNA topoisomerase IV, alpha subunit"/>
    <property type="match status" value="1"/>
</dbReference>
<gene>
    <name evidence="3" type="ORF">Hsar01_00652</name>
</gene>
<sequence>MTHPAWLSEFHRRWHAARDRTVGPPGRDYGLKWSALLEAAGITSAEDEHTALREAEALARAGHFLLKRHRARRYIVERIVLPLDQESWLHATFGSRPAAEILAQAQAVLARQPSHPRFAGPWQQLLDRLAKHFAAGSTLPPFRWRDPEGLSILLDTLHGLTAREWEPGTRIRRASSEVAPDSKWLGRHQLSLAQALEILLGKPTTLADLGLAMSEAILLTQGPLILHFDDGSRSDSSALSLHGLSAVDLQRAVRLETSCRRLLIIENEKTTLRQFAEKNRDGETLLVASSFPTPAMRALLKKLPQTVELHHFGDTDPTGFLILENLRQLAGRPVHAFHMDREPRATGPALTPRDQLTLDRLIESEVLEDLRPALLRLKRAGHKGGTEQEELGPPETQGWPFYPMG</sequence>
<protein>
    <recommendedName>
        <fullName evidence="2">Wadjet protein JetD C-terminal domain-containing protein</fullName>
    </recommendedName>
</protein>
<comment type="caution">
    <text evidence="3">The sequence shown here is derived from an EMBL/GenBank/DDBJ whole genome shotgun (WGS) entry which is preliminary data.</text>
</comment>
<reference evidence="3 4" key="1">
    <citation type="submission" date="2024-02" db="EMBL/GenBank/DDBJ databases">
        <title>Haloferula sargassicola NBRC 104335.</title>
        <authorList>
            <person name="Ichikawa N."/>
            <person name="Katano-Makiyama Y."/>
            <person name="Hidaka K."/>
        </authorList>
    </citation>
    <scope>NUCLEOTIDE SEQUENCE [LARGE SCALE GENOMIC DNA]</scope>
    <source>
        <strain evidence="3 4">NBRC 104335</strain>
    </source>
</reference>
<name>A0ABP9UNT2_9BACT</name>
<dbReference type="Proteomes" id="UP001476282">
    <property type="component" value="Unassembled WGS sequence"/>
</dbReference>
<proteinExistence type="predicted"/>
<dbReference type="Pfam" id="PF09983">
    <property type="entry name" value="JetD_C"/>
    <property type="match status" value="1"/>
</dbReference>
<dbReference type="EMBL" id="BAABRI010000003">
    <property type="protein sequence ID" value="GAA5481443.1"/>
    <property type="molecule type" value="Genomic_DNA"/>
</dbReference>
<evidence type="ECO:0000259" key="2">
    <source>
        <dbReference type="Pfam" id="PF09983"/>
    </source>
</evidence>
<feature type="domain" description="Wadjet protein JetD C-terminal" evidence="2">
    <location>
        <begin position="247"/>
        <end position="344"/>
    </location>
</feature>
<evidence type="ECO:0000313" key="3">
    <source>
        <dbReference type="EMBL" id="GAA5481443.1"/>
    </source>
</evidence>
<dbReference type="InterPro" id="IPR024534">
    <property type="entry name" value="JetD_C"/>
</dbReference>
<evidence type="ECO:0000313" key="4">
    <source>
        <dbReference type="Proteomes" id="UP001476282"/>
    </source>
</evidence>
<keyword evidence="4" id="KW-1185">Reference proteome</keyword>
<evidence type="ECO:0000256" key="1">
    <source>
        <dbReference type="SAM" id="MobiDB-lite"/>
    </source>
</evidence>
<dbReference type="RefSeq" id="WP_353565595.1">
    <property type="nucleotide sequence ID" value="NZ_BAABRI010000003.1"/>
</dbReference>